<dbReference type="EMBL" id="BGPR01014589">
    <property type="protein sequence ID" value="GBN65873.1"/>
    <property type="molecule type" value="Genomic_DNA"/>
</dbReference>
<comment type="caution">
    <text evidence="1">The sequence shown here is derived from an EMBL/GenBank/DDBJ whole genome shotgun (WGS) entry which is preliminary data.</text>
</comment>
<protein>
    <submittedName>
        <fullName evidence="1">Uncharacterized protein</fullName>
    </submittedName>
</protein>
<name>A0A4Y2QRD6_ARAVE</name>
<organism evidence="1 2">
    <name type="scientific">Araneus ventricosus</name>
    <name type="common">Orbweaver spider</name>
    <name type="synonym">Epeira ventricosa</name>
    <dbReference type="NCBI Taxonomy" id="182803"/>
    <lineage>
        <taxon>Eukaryota</taxon>
        <taxon>Metazoa</taxon>
        <taxon>Ecdysozoa</taxon>
        <taxon>Arthropoda</taxon>
        <taxon>Chelicerata</taxon>
        <taxon>Arachnida</taxon>
        <taxon>Araneae</taxon>
        <taxon>Araneomorphae</taxon>
        <taxon>Entelegynae</taxon>
        <taxon>Araneoidea</taxon>
        <taxon>Araneidae</taxon>
        <taxon>Araneus</taxon>
    </lineage>
</organism>
<evidence type="ECO:0000313" key="2">
    <source>
        <dbReference type="Proteomes" id="UP000499080"/>
    </source>
</evidence>
<dbReference type="OrthoDB" id="6431360at2759"/>
<dbReference type="Proteomes" id="UP000499080">
    <property type="component" value="Unassembled WGS sequence"/>
</dbReference>
<proteinExistence type="predicted"/>
<sequence length="181" mass="20837">MSFEEGLPLEIKDNKLFTVPSVRCQQGFHYISAAMEYPTACNGRAFIMLTKAQMRDNLTPKRFVWGLFLWELHLERTQQSNKQDNPEGHFILEYSGKHEAQGSSDLYSSKTLRRVSPSSIPEKPTRDAVAAFRLTTGHDCLAAHLHRLGIFTEPFCPLCDSGEVMERDHLLRCRFYLRQTK</sequence>
<accession>A0A4Y2QRD6</accession>
<keyword evidence="2" id="KW-1185">Reference proteome</keyword>
<gene>
    <name evidence="1" type="ORF">AVEN_166293_1</name>
</gene>
<evidence type="ECO:0000313" key="1">
    <source>
        <dbReference type="EMBL" id="GBN65873.1"/>
    </source>
</evidence>
<reference evidence="1 2" key="1">
    <citation type="journal article" date="2019" name="Sci. Rep.">
        <title>Orb-weaving spider Araneus ventricosus genome elucidates the spidroin gene catalogue.</title>
        <authorList>
            <person name="Kono N."/>
            <person name="Nakamura H."/>
            <person name="Ohtoshi R."/>
            <person name="Moran D.A.P."/>
            <person name="Shinohara A."/>
            <person name="Yoshida Y."/>
            <person name="Fujiwara M."/>
            <person name="Mori M."/>
            <person name="Tomita M."/>
            <person name="Arakawa K."/>
        </authorList>
    </citation>
    <scope>NUCLEOTIDE SEQUENCE [LARGE SCALE GENOMIC DNA]</scope>
</reference>
<dbReference type="AlphaFoldDB" id="A0A4Y2QRD6"/>